<dbReference type="GO" id="GO:0097177">
    <property type="term" value="F:mitochondrial ribosome binding"/>
    <property type="evidence" value="ECO:0007669"/>
    <property type="project" value="TreeGrafter"/>
</dbReference>
<dbReference type="InterPro" id="IPR038363">
    <property type="entry name" value="LepA_C_sf"/>
</dbReference>
<dbReference type="CDD" id="cd03699">
    <property type="entry name" value="EF4_II"/>
    <property type="match status" value="1"/>
</dbReference>
<comment type="catalytic activity">
    <reaction evidence="7">
        <text>GTP + H2O = GDP + phosphate + H(+)</text>
        <dbReference type="Rhea" id="RHEA:19669"/>
        <dbReference type="ChEBI" id="CHEBI:15377"/>
        <dbReference type="ChEBI" id="CHEBI:15378"/>
        <dbReference type="ChEBI" id="CHEBI:37565"/>
        <dbReference type="ChEBI" id="CHEBI:43474"/>
        <dbReference type="ChEBI" id="CHEBI:58189"/>
        <dbReference type="EC" id="3.6.5.n1"/>
    </reaction>
</comment>
<dbReference type="Pfam" id="PF00009">
    <property type="entry name" value="GTP_EFTU"/>
    <property type="match status" value="1"/>
</dbReference>
<keyword evidence="6 7" id="KW-0342">GTP-binding</keyword>
<dbReference type="GO" id="GO:0003924">
    <property type="term" value="F:GTPase activity"/>
    <property type="evidence" value="ECO:0007669"/>
    <property type="project" value="UniProtKB-UniRule"/>
</dbReference>
<evidence type="ECO:0000259" key="8">
    <source>
        <dbReference type="SMART" id="SM00838"/>
    </source>
</evidence>
<comment type="subcellular location">
    <subcellularLocation>
        <location evidence="7">Mitochondrion inner membrane</location>
        <topology evidence="7">Peripheral membrane protein</topology>
        <orientation evidence="7">Matrix side</orientation>
    </subcellularLocation>
</comment>
<comment type="caution">
    <text evidence="9">The sequence shown here is derived from an EMBL/GenBank/DDBJ whole genome shotgun (WGS) entry which is preliminary data.</text>
</comment>
<dbReference type="Gene3D" id="3.40.50.300">
    <property type="entry name" value="P-loop containing nucleotide triphosphate hydrolases"/>
    <property type="match status" value="2"/>
</dbReference>
<dbReference type="InterPro" id="IPR027417">
    <property type="entry name" value="P-loop_NTPase"/>
</dbReference>
<dbReference type="InterPro" id="IPR031157">
    <property type="entry name" value="G_TR_CS"/>
</dbReference>
<dbReference type="PROSITE" id="PS00301">
    <property type="entry name" value="G_TR_1"/>
    <property type="match status" value="1"/>
</dbReference>
<keyword evidence="3 7" id="KW-0999">Mitochondrion inner membrane</keyword>
<name>A0A2T7PWX2_POMCA</name>
<dbReference type="GO" id="GO:0005759">
    <property type="term" value="C:mitochondrial matrix"/>
    <property type="evidence" value="ECO:0007669"/>
    <property type="project" value="UniProtKB-UniRule"/>
</dbReference>
<dbReference type="InterPro" id="IPR035654">
    <property type="entry name" value="LepA_IV"/>
</dbReference>
<dbReference type="InterPro" id="IPR000795">
    <property type="entry name" value="T_Tr_GTP-bd_dom"/>
</dbReference>
<proteinExistence type="inferred from homology"/>
<evidence type="ECO:0000256" key="7">
    <source>
        <dbReference type="HAMAP-Rule" id="MF_03137"/>
    </source>
</evidence>
<evidence type="ECO:0000256" key="4">
    <source>
        <dbReference type="ARBA" id="ARBA00022801"/>
    </source>
</evidence>
<evidence type="ECO:0000256" key="3">
    <source>
        <dbReference type="ARBA" id="ARBA00022792"/>
    </source>
</evidence>
<dbReference type="GO" id="GO:0005743">
    <property type="term" value="C:mitochondrial inner membrane"/>
    <property type="evidence" value="ECO:0007669"/>
    <property type="project" value="UniProtKB-SubCell"/>
</dbReference>
<dbReference type="EMBL" id="PZQS01000001">
    <property type="protein sequence ID" value="PVD37926.1"/>
    <property type="molecule type" value="Genomic_DNA"/>
</dbReference>
<evidence type="ECO:0000256" key="5">
    <source>
        <dbReference type="ARBA" id="ARBA00023128"/>
    </source>
</evidence>
<dbReference type="SUPFAM" id="SSF54980">
    <property type="entry name" value="EF-G C-terminal domain-like"/>
    <property type="match status" value="2"/>
</dbReference>
<dbReference type="InterPro" id="IPR035647">
    <property type="entry name" value="EFG_III/V"/>
</dbReference>
<keyword evidence="7" id="KW-0472">Membrane</keyword>
<dbReference type="SUPFAM" id="SSF52540">
    <property type="entry name" value="P-loop containing nucleoside triphosphate hydrolases"/>
    <property type="match status" value="1"/>
</dbReference>
<evidence type="ECO:0000256" key="2">
    <source>
        <dbReference type="ARBA" id="ARBA00022741"/>
    </source>
</evidence>
<accession>A0A2T7PWX2</accession>
<dbReference type="GO" id="GO:0005525">
    <property type="term" value="F:GTP binding"/>
    <property type="evidence" value="ECO:0007669"/>
    <property type="project" value="UniProtKB-UniRule"/>
</dbReference>
<dbReference type="SUPFAM" id="SSF50447">
    <property type="entry name" value="Translation proteins"/>
    <property type="match status" value="1"/>
</dbReference>
<dbReference type="PANTHER" id="PTHR43512">
    <property type="entry name" value="TRANSLATION FACTOR GUF1-RELATED"/>
    <property type="match status" value="1"/>
</dbReference>
<evidence type="ECO:0000256" key="1">
    <source>
        <dbReference type="ARBA" id="ARBA00005454"/>
    </source>
</evidence>
<gene>
    <name evidence="9" type="ORF">C0Q70_00528</name>
</gene>
<dbReference type="HAMAP" id="MF_00071">
    <property type="entry name" value="LepA"/>
    <property type="match status" value="1"/>
</dbReference>
<dbReference type="Gene3D" id="2.40.30.10">
    <property type="entry name" value="Translation factors"/>
    <property type="match status" value="1"/>
</dbReference>
<reference evidence="9 10" key="1">
    <citation type="submission" date="2018-04" db="EMBL/GenBank/DDBJ databases">
        <title>The genome of golden apple snail Pomacea canaliculata provides insight into stress tolerance and invasive adaptation.</title>
        <authorList>
            <person name="Liu C."/>
            <person name="Liu B."/>
            <person name="Ren Y."/>
            <person name="Zhang Y."/>
            <person name="Wang H."/>
            <person name="Li S."/>
            <person name="Jiang F."/>
            <person name="Yin L."/>
            <person name="Zhang G."/>
            <person name="Qian W."/>
            <person name="Fan W."/>
        </authorList>
    </citation>
    <scope>NUCLEOTIDE SEQUENCE [LARGE SCALE GENOMIC DNA]</scope>
    <source>
        <strain evidence="9">SZHN2017</strain>
        <tissue evidence="9">Muscle</tissue>
    </source>
</reference>
<dbReference type="Pfam" id="PF03144">
    <property type="entry name" value="GTP_EFTU_D2"/>
    <property type="match status" value="1"/>
</dbReference>
<comment type="function">
    <text evidence="7">Promotes mitochondrial protein synthesis. May act as a fidelity factor of the translation reaction, by catalyzing a one-codon backward translocation of tRNAs on improperly translocated ribosomes. Binds to mitochondrial ribosomes in a GTP-dependent manner.</text>
</comment>
<dbReference type="FunFam" id="3.30.70.240:FF:000007">
    <property type="entry name" value="Translation factor GUF1, mitochondrial"/>
    <property type="match status" value="1"/>
</dbReference>
<evidence type="ECO:0000313" key="10">
    <source>
        <dbReference type="Proteomes" id="UP000245119"/>
    </source>
</evidence>
<dbReference type="GO" id="GO:0045727">
    <property type="term" value="P:positive regulation of translation"/>
    <property type="evidence" value="ECO:0007669"/>
    <property type="project" value="UniProtKB-UniRule"/>
</dbReference>
<protein>
    <recommendedName>
        <fullName evidence="7">Translation factor GUF1 homolog, mitochondrial</fullName>
        <ecNumber evidence="7">3.6.5.n1</ecNumber>
    </recommendedName>
    <alternativeName>
        <fullName evidence="7">Elongation factor 4 homolog</fullName>
        <shortName evidence="7">EF-4</shortName>
    </alternativeName>
    <alternativeName>
        <fullName evidence="7">GTPase GUF1 homolog</fullName>
    </alternativeName>
    <alternativeName>
        <fullName evidence="7">Ribosomal back-translocase</fullName>
    </alternativeName>
</protein>
<sequence length="564" mass="62739">MYLSGMEAYEFLFSSGTIPVGKNNQQVLDRLQVERERGITVKAQTASLFHSYKGKTFLLNLIDTPGVEAQTVANFGLAFELGLAIVPVINKIDLKMAQPEVVAQQMKNLFGFESSEILKISAKQGTGVDEVLKAVIERIPPPDADCSRPLRTLLFDSWYDKYRGVIANVAVFDGVLKKDDRVSCIRSKKVYEVQELGIMHPTQTPTDELYAGQVGYIICNMRNTAEAQIGDTFCHEKDIDSLKPLQGFKPAKAMVVFAGVFPSDQSEFVALRSAVQKLVLNDSSVTVHSDSSPALGQGFRMGFLGLLHMDVFCQRLEQEFDASFIVTSPNVPYKVRITGAKSIKKYGGSEVTILNPSSMPTVDVVEEYFEPMVKGTIICPDQYLGNVTSLCLDRRGQIEDQLNIDDTRILLVVRFPLNEILVDFFDDLKSLTSGYASFDYEDAGYQPATLVKVDFLLNGKVVDELSMICHSSRARNLACTVCAKLKDSIPRQQFPIAVQGAIGSKILSREDIQPYRKDVTSKCYGGDISRKMKLLKRQAEGKRKLLKIGNIDIPKDTFIKVLKR</sequence>
<dbReference type="InterPro" id="IPR000640">
    <property type="entry name" value="EFG_V-like"/>
</dbReference>
<dbReference type="Gene3D" id="3.30.70.2570">
    <property type="entry name" value="Elongation factor 4, C-terminal domain"/>
    <property type="match status" value="1"/>
</dbReference>
<comment type="caution">
    <text evidence="7">Lacks conserved residue(s) required for the propagation of feature annotation.</text>
</comment>
<dbReference type="Pfam" id="PF06421">
    <property type="entry name" value="LepA_C"/>
    <property type="match status" value="1"/>
</dbReference>
<dbReference type="CDD" id="cd16260">
    <property type="entry name" value="EF4_III"/>
    <property type="match status" value="1"/>
</dbReference>
<dbReference type="InterPro" id="IPR009000">
    <property type="entry name" value="Transl_B-barrel_sf"/>
</dbReference>
<keyword evidence="5 7" id="KW-0496">Mitochondrion</keyword>
<dbReference type="InterPro" id="IPR013842">
    <property type="entry name" value="LepA_CTD"/>
</dbReference>
<dbReference type="STRING" id="400727.A0A2T7PWX2"/>
<keyword evidence="7" id="KW-0648">Protein biosynthesis</keyword>
<dbReference type="AlphaFoldDB" id="A0A2T7PWX2"/>
<feature type="domain" description="Elongation factor EFG" evidence="8">
    <location>
        <begin position="369"/>
        <end position="456"/>
    </location>
</feature>
<keyword evidence="2 7" id="KW-0547">Nucleotide-binding</keyword>
<dbReference type="PANTHER" id="PTHR43512:SF7">
    <property type="entry name" value="TRANSLATION FACTOR GUF1, MITOCHONDRIAL"/>
    <property type="match status" value="1"/>
</dbReference>
<dbReference type="Gene3D" id="3.30.70.240">
    <property type="match status" value="1"/>
</dbReference>
<dbReference type="SMART" id="SM00838">
    <property type="entry name" value="EFG_C"/>
    <property type="match status" value="1"/>
</dbReference>
<dbReference type="CDD" id="cd03709">
    <property type="entry name" value="lepA_C"/>
    <property type="match status" value="1"/>
</dbReference>
<dbReference type="InterPro" id="IPR006297">
    <property type="entry name" value="EF-4"/>
</dbReference>
<dbReference type="Pfam" id="PF00679">
    <property type="entry name" value="EFG_C"/>
    <property type="match status" value="1"/>
</dbReference>
<organism evidence="9 10">
    <name type="scientific">Pomacea canaliculata</name>
    <name type="common">Golden apple snail</name>
    <dbReference type="NCBI Taxonomy" id="400727"/>
    <lineage>
        <taxon>Eukaryota</taxon>
        <taxon>Metazoa</taxon>
        <taxon>Spiralia</taxon>
        <taxon>Lophotrochozoa</taxon>
        <taxon>Mollusca</taxon>
        <taxon>Gastropoda</taxon>
        <taxon>Caenogastropoda</taxon>
        <taxon>Architaenioglossa</taxon>
        <taxon>Ampullarioidea</taxon>
        <taxon>Ampullariidae</taxon>
        <taxon>Pomacea</taxon>
    </lineage>
</organism>
<dbReference type="FunFam" id="2.40.30.10:FF:000015">
    <property type="entry name" value="Translation factor GUF1, mitochondrial"/>
    <property type="match status" value="1"/>
</dbReference>
<keyword evidence="10" id="KW-1185">Reference proteome</keyword>
<evidence type="ECO:0000256" key="6">
    <source>
        <dbReference type="ARBA" id="ARBA00023134"/>
    </source>
</evidence>
<evidence type="ECO:0000313" key="9">
    <source>
        <dbReference type="EMBL" id="PVD37926.1"/>
    </source>
</evidence>
<feature type="binding site" evidence="7">
    <location>
        <begin position="90"/>
        <end position="93"/>
    </location>
    <ligand>
        <name>GTP</name>
        <dbReference type="ChEBI" id="CHEBI:37565"/>
    </ligand>
</feature>
<dbReference type="GO" id="GO:0006412">
    <property type="term" value="P:translation"/>
    <property type="evidence" value="ECO:0007669"/>
    <property type="project" value="UniProtKB-KW"/>
</dbReference>
<comment type="similarity">
    <text evidence="7">Belongs to the GTP-binding elongation factor family. LepA subfamily.</text>
</comment>
<dbReference type="InterPro" id="IPR004161">
    <property type="entry name" value="EFTu-like_2"/>
</dbReference>
<keyword evidence="4 7" id="KW-0378">Hydrolase</keyword>
<dbReference type="FunFam" id="3.30.70.2570:FF:000001">
    <property type="entry name" value="Translation factor GUF1, mitochondrial"/>
    <property type="match status" value="1"/>
</dbReference>
<dbReference type="Proteomes" id="UP000245119">
    <property type="component" value="Linkage Group LG1"/>
</dbReference>
<dbReference type="NCBIfam" id="TIGR01393">
    <property type="entry name" value="lepA"/>
    <property type="match status" value="1"/>
</dbReference>
<comment type="similarity">
    <text evidence="1">Belongs to the TRAFAC class translation factor GTPase superfamily. Classic translation factor GTPase family. LepA subfamily.</text>
</comment>
<dbReference type="EC" id="3.6.5.n1" evidence="7"/>
<dbReference type="FunFam" id="3.30.70.870:FF:000004">
    <property type="entry name" value="Translation factor GUF1, mitochondrial"/>
    <property type="match status" value="1"/>
</dbReference>
<dbReference type="Gene3D" id="3.30.70.870">
    <property type="entry name" value="Elongation Factor G (Translational Gtpase), domain 3"/>
    <property type="match status" value="1"/>
</dbReference>
<dbReference type="OrthoDB" id="1074at2759"/>